<dbReference type="InterPro" id="IPR014922">
    <property type="entry name" value="YdhG-like"/>
</dbReference>
<sequence length="119" mass="12818">MAKFATVQEYLAAMPAAQQDIAAALLPLIEATLPDAGALWHGHPVWSLGPTPGKQPVCYLKSYAGHLAFGFWRGQALTDSSGRLEKAAREMAGTRLRTPADLDAPLFTDWLDQARGLEA</sequence>
<feature type="domain" description="YdhG-like" evidence="1">
    <location>
        <begin position="18"/>
        <end position="114"/>
    </location>
</feature>
<evidence type="ECO:0000259" key="1">
    <source>
        <dbReference type="Pfam" id="PF08818"/>
    </source>
</evidence>
<accession>A0ABP4H905</accession>
<dbReference type="Pfam" id="PF08818">
    <property type="entry name" value="DUF1801"/>
    <property type="match status" value="1"/>
</dbReference>
<proteinExistence type="predicted"/>
<protein>
    <recommendedName>
        <fullName evidence="1">YdhG-like domain-containing protein</fullName>
    </recommendedName>
</protein>
<dbReference type="EMBL" id="BAAALF010000107">
    <property type="protein sequence ID" value="GAA1253989.1"/>
    <property type="molecule type" value="Genomic_DNA"/>
</dbReference>
<organism evidence="2 3">
    <name type="scientific">Kitasatospora nipponensis</name>
    <dbReference type="NCBI Taxonomy" id="258049"/>
    <lineage>
        <taxon>Bacteria</taxon>
        <taxon>Bacillati</taxon>
        <taxon>Actinomycetota</taxon>
        <taxon>Actinomycetes</taxon>
        <taxon>Kitasatosporales</taxon>
        <taxon>Streptomycetaceae</taxon>
        <taxon>Kitasatospora</taxon>
    </lineage>
</organism>
<gene>
    <name evidence="2" type="ORF">GCM10009665_50810</name>
</gene>
<name>A0ABP4H905_9ACTN</name>
<comment type="caution">
    <text evidence="2">The sequence shown here is derived from an EMBL/GenBank/DDBJ whole genome shotgun (WGS) entry which is preliminary data.</text>
</comment>
<keyword evidence="3" id="KW-1185">Reference proteome</keyword>
<evidence type="ECO:0000313" key="3">
    <source>
        <dbReference type="Proteomes" id="UP001500037"/>
    </source>
</evidence>
<evidence type="ECO:0000313" key="2">
    <source>
        <dbReference type="EMBL" id="GAA1253989.1"/>
    </source>
</evidence>
<dbReference type="Proteomes" id="UP001500037">
    <property type="component" value="Unassembled WGS sequence"/>
</dbReference>
<reference evidence="3" key="1">
    <citation type="journal article" date="2019" name="Int. J. Syst. Evol. Microbiol.">
        <title>The Global Catalogue of Microorganisms (GCM) 10K type strain sequencing project: providing services to taxonomists for standard genome sequencing and annotation.</title>
        <authorList>
            <consortium name="The Broad Institute Genomics Platform"/>
            <consortium name="The Broad Institute Genome Sequencing Center for Infectious Disease"/>
            <person name="Wu L."/>
            <person name="Ma J."/>
        </authorList>
    </citation>
    <scope>NUCLEOTIDE SEQUENCE [LARGE SCALE GENOMIC DNA]</scope>
    <source>
        <strain evidence="3">JCM 13004</strain>
    </source>
</reference>
<dbReference type="Gene3D" id="3.90.1150.200">
    <property type="match status" value="1"/>
</dbReference>
<dbReference type="RefSeq" id="WP_344444293.1">
    <property type="nucleotide sequence ID" value="NZ_BAAALF010000107.1"/>
</dbReference>
<dbReference type="SUPFAM" id="SSF159888">
    <property type="entry name" value="YdhG-like"/>
    <property type="match status" value="1"/>
</dbReference>